<dbReference type="OrthoDB" id="2563191at2759"/>
<proteinExistence type="predicted"/>
<gene>
    <name evidence="2" type="ORF">OH76DRAFT_1488007</name>
</gene>
<dbReference type="EMBL" id="KZ857467">
    <property type="protein sequence ID" value="RDX43316.1"/>
    <property type="molecule type" value="Genomic_DNA"/>
</dbReference>
<reference evidence="2 3" key="1">
    <citation type="journal article" date="2018" name="Biotechnol. Biofuels">
        <title>Integrative visual omics of the white-rot fungus Polyporus brumalis exposes the biotechnological potential of its oxidative enzymes for delignifying raw plant biomass.</title>
        <authorList>
            <person name="Miyauchi S."/>
            <person name="Rancon A."/>
            <person name="Drula E."/>
            <person name="Hage H."/>
            <person name="Chaduli D."/>
            <person name="Favel A."/>
            <person name="Grisel S."/>
            <person name="Henrissat B."/>
            <person name="Herpoel-Gimbert I."/>
            <person name="Ruiz-Duenas F.J."/>
            <person name="Chevret D."/>
            <person name="Hainaut M."/>
            <person name="Lin J."/>
            <person name="Wang M."/>
            <person name="Pangilinan J."/>
            <person name="Lipzen A."/>
            <person name="Lesage-Meessen L."/>
            <person name="Navarro D."/>
            <person name="Riley R."/>
            <person name="Grigoriev I.V."/>
            <person name="Zhou S."/>
            <person name="Raouche S."/>
            <person name="Rosso M.N."/>
        </authorList>
    </citation>
    <scope>NUCLEOTIDE SEQUENCE [LARGE SCALE GENOMIC DNA]</scope>
    <source>
        <strain evidence="2 3">BRFM 1820</strain>
    </source>
</reference>
<organism evidence="2 3">
    <name type="scientific">Lentinus brumalis</name>
    <dbReference type="NCBI Taxonomy" id="2498619"/>
    <lineage>
        <taxon>Eukaryota</taxon>
        <taxon>Fungi</taxon>
        <taxon>Dikarya</taxon>
        <taxon>Basidiomycota</taxon>
        <taxon>Agaricomycotina</taxon>
        <taxon>Agaricomycetes</taxon>
        <taxon>Polyporales</taxon>
        <taxon>Polyporaceae</taxon>
        <taxon>Lentinus</taxon>
    </lineage>
</organism>
<accession>A0A371CSR4</accession>
<protein>
    <submittedName>
        <fullName evidence="2">Uncharacterized protein</fullName>
    </submittedName>
</protein>
<evidence type="ECO:0000313" key="3">
    <source>
        <dbReference type="Proteomes" id="UP000256964"/>
    </source>
</evidence>
<dbReference type="AlphaFoldDB" id="A0A371CSR4"/>
<keyword evidence="3" id="KW-1185">Reference proteome</keyword>
<feature type="compositionally biased region" description="Polar residues" evidence="1">
    <location>
        <begin position="25"/>
        <end position="36"/>
    </location>
</feature>
<dbReference type="Proteomes" id="UP000256964">
    <property type="component" value="Unassembled WGS sequence"/>
</dbReference>
<feature type="region of interest" description="Disordered" evidence="1">
    <location>
        <begin position="1"/>
        <end position="48"/>
    </location>
</feature>
<name>A0A371CSR4_9APHY</name>
<sequence length="180" mass="19204">MDMEAQMEQQRLQAEAEVTSDPAALTSNTASESSVTAAARGHSPRVHRSAIKLSAATEAAAPSKDKANSLVCSVTGRSSSLEASHHLEVPTSGPRSEHVLVALSYVLEDRWDQAEDEEMQAASALPTAYMLRLKMPVNALGWFVKSSLAGKVLDMPEGARKTCMTRGLVGCGLDESSLEF</sequence>
<evidence type="ECO:0000256" key="1">
    <source>
        <dbReference type="SAM" id="MobiDB-lite"/>
    </source>
</evidence>
<evidence type="ECO:0000313" key="2">
    <source>
        <dbReference type="EMBL" id="RDX43316.1"/>
    </source>
</evidence>